<dbReference type="Pfam" id="PF03572">
    <property type="entry name" value="Peptidase_S41"/>
    <property type="match status" value="1"/>
</dbReference>
<dbReference type="SMART" id="SM00228">
    <property type="entry name" value="PDZ"/>
    <property type="match status" value="1"/>
</dbReference>
<dbReference type="PROSITE" id="PS50106">
    <property type="entry name" value="PDZ"/>
    <property type="match status" value="1"/>
</dbReference>
<dbReference type="InterPro" id="IPR040573">
    <property type="entry name" value="TSP_N"/>
</dbReference>
<evidence type="ECO:0000256" key="8">
    <source>
        <dbReference type="SAM" id="SignalP"/>
    </source>
</evidence>
<evidence type="ECO:0000256" key="2">
    <source>
        <dbReference type="ARBA" id="ARBA00022670"/>
    </source>
</evidence>
<dbReference type="InterPro" id="IPR001478">
    <property type="entry name" value="PDZ"/>
</dbReference>
<dbReference type="PANTHER" id="PTHR32060">
    <property type="entry name" value="TAIL-SPECIFIC PROTEASE"/>
    <property type="match status" value="1"/>
</dbReference>
<evidence type="ECO:0000256" key="7">
    <source>
        <dbReference type="SAM" id="MobiDB-lite"/>
    </source>
</evidence>
<dbReference type="STRING" id="349124.Hhal_0121"/>
<dbReference type="SUPFAM" id="SSF52096">
    <property type="entry name" value="ClpP/crotonase"/>
    <property type="match status" value="1"/>
</dbReference>
<dbReference type="GO" id="GO:0004175">
    <property type="term" value="F:endopeptidase activity"/>
    <property type="evidence" value="ECO:0007669"/>
    <property type="project" value="TreeGrafter"/>
</dbReference>
<dbReference type="OrthoDB" id="9812068at2"/>
<dbReference type="EMBL" id="CP000544">
    <property type="protein sequence ID" value="ABM60915.1"/>
    <property type="molecule type" value="Genomic_DNA"/>
</dbReference>
<keyword evidence="3 5" id="KW-0378">Hydrolase</keyword>
<dbReference type="Pfam" id="PF11818">
    <property type="entry name" value="DUF3340"/>
    <property type="match status" value="1"/>
</dbReference>
<dbReference type="HOGENOM" id="CLU_016199_1_0_6"/>
<dbReference type="Gene3D" id="3.90.226.10">
    <property type="entry name" value="2-enoyl-CoA Hydratase, Chain A, domain 1"/>
    <property type="match status" value="1"/>
</dbReference>
<evidence type="ECO:0000256" key="4">
    <source>
        <dbReference type="ARBA" id="ARBA00022825"/>
    </source>
</evidence>
<feature type="coiled-coil region" evidence="6">
    <location>
        <begin position="186"/>
        <end position="213"/>
    </location>
</feature>
<feature type="signal peptide" evidence="8">
    <location>
        <begin position="1"/>
        <end position="22"/>
    </location>
</feature>
<feature type="domain" description="PDZ" evidence="9">
    <location>
        <begin position="241"/>
        <end position="320"/>
    </location>
</feature>
<dbReference type="MEROPS" id="S41.001"/>
<dbReference type="InterPro" id="IPR029045">
    <property type="entry name" value="ClpP/crotonase-like_dom_sf"/>
</dbReference>
<dbReference type="Gene3D" id="3.30.750.44">
    <property type="match status" value="1"/>
</dbReference>
<dbReference type="Pfam" id="PF00595">
    <property type="entry name" value="PDZ"/>
    <property type="match status" value="1"/>
</dbReference>
<organism evidence="10 11">
    <name type="scientific">Halorhodospira halophila (strain DSM 244 / SL1)</name>
    <name type="common">Ectothiorhodospira halophila (strain DSM 244 / SL1)</name>
    <dbReference type="NCBI Taxonomy" id="349124"/>
    <lineage>
        <taxon>Bacteria</taxon>
        <taxon>Pseudomonadati</taxon>
        <taxon>Pseudomonadota</taxon>
        <taxon>Gammaproteobacteria</taxon>
        <taxon>Chromatiales</taxon>
        <taxon>Ectothiorhodospiraceae</taxon>
        <taxon>Halorhodospira</taxon>
    </lineage>
</organism>
<reference evidence="11" key="1">
    <citation type="submission" date="2006-12" db="EMBL/GenBank/DDBJ databases">
        <title>Complete sequence of Halorhodospira halophila SL1.</title>
        <authorList>
            <consortium name="US DOE Joint Genome Institute"/>
            <person name="Copeland A."/>
            <person name="Lucas S."/>
            <person name="Lapidus A."/>
            <person name="Barry K."/>
            <person name="Detter J.C."/>
            <person name="Glavina del Rio T."/>
            <person name="Hammon N."/>
            <person name="Israni S."/>
            <person name="Dalin E."/>
            <person name="Tice H."/>
            <person name="Pitluck S."/>
            <person name="Saunders E."/>
            <person name="Brettin T."/>
            <person name="Bruce D."/>
            <person name="Han C."/>
            <person name="Tapia R."/>
            <person name="Schmutz J."/>
            <person name="Larimer F."/>
            <person name="Land M."/>
            <person name="Hauser L."/>
            <person name="Kyrpides N."/>
            <person name="Mikhailova N."/>
            <person name="Hoff W."/>
            <person name="Richardson P."/>
        </authorList>
    </citation>
    <scope>NUCLEOTIDE SEQUENCE [LARGE SCALE GENOMIC DNA]</scope>
    <source>
        <strain evidence="11">DSM 244 / SL1</strain>
    </source>
</reference>
<feature type="region of interest" description="Disordered" evidence="7">
    <location>
        <begin position="446"/>
        <end position="466"/>
    </location>
</feature>
<evidence type="ECO:0000313" key="11">
    <source>
        <dbReference type="Proteomes" id="UP000000647"/>
    </source>
</evidence>
<keyword evidence="2 5" id="KW-0645">Protease</keyword>
<dbReference type="KEGG" id="hha:Hhal_0121"/>
<dbReference type="InterPro" id="IPR020992">
    <property type="entry name" value="Tail_Prtase_C"/>
</dbReference>
<dbReference type="Gene3D" id="2.30.42.10">
    <property type="match status" value="1"/>
</dbReference>
<keyword evidence="8" id="KW-0732">Signal</keyword>
<keyword evidence="6" id="KW-0175">Coiled coil</keyword>
<dbReference type="GO" id="GO:0007165">
    <property type="term" value="P:signal transduction"/>
    <property type="evidence" value="ECO:0007669"/>
    <property type="project" value="TreeGrafter"/>
</dbReference>
<gene>
    <name evidence="10" type="ordered locus">Hhal_0121</name>
</gene>
<protein>
    <submittedName>
        <fullName evidence="10">C-terminal processing peptidase-1, Serine peptidase, MEROPS family S41A</fullName>
    </submittedName>
</protein>
<dbReference type="RefSeq" id="WP_011812938.1">
    <property type="nucleotide sequence ID" value="NC_008789.1"/>
</dbReference>
<accession>A1WTA3</accession>
<keyword evidence="4 5" id="KW-0720">Serine protease</keyword>
<dbReference type="SUPFAM" id="SSF50156">
    <property type="entry name" value="PDZ domain-like"/>
    <property type="match status" value="1"/>
</dbReference>
<dbReference type="GO" id="GO:0030288">
    <property type="term" value="C:outer membrane-bounded periplasmic space"/>
    <property type="evidence" value="ECO:0007669"/>
    <property type="project" value="TreeGrafter"/>
</dbReference>
<evidence type="ECO:0000256" key="6">
    <source>
        <dbReference type="SAM" id="Coils"/>
    </source>
</evidence>
<dbReference type="InterPro" id="IPR004447">
    <property type="entry name" value="Peptidase_S41A"/>
</dbReference>
<proteinExistence type="inferred from homology"/>
<evidence type="ECO:0000256" key="1">
    <source>
        <dbReference type="ARBA" id="ARBA00009179"/>
    </source>
</evidence>
<dbReference type="SMART" id="SM00245">
    <property type="entry name" value="TSPc"/>
    <property type="match status" value="1"/>
</dbReference>
<evidence type="ECO:0000256" key="5">
    <source>
        <dbReference type="RuleBase" id="RU004404"/>
    </source>
</evidence>
<evidence type="ECO:0000259" key="9">
    <source>
        <dbReference type="PROSITE" id="PS50106"/>
    </source>
</evidence>
<dbReference type="CDD" id="cd06782">
    <property type="entry name" value="cpPDZ_CPP-like"/>
    <property type="match status" value="1"/>
</dbReference>
<dbReference type="FunFam" id="3.90.226.10:FF:000090">
    <property type="entry name" value="Tail-specific protease"/>
    <property type="match status" value="1"/>
</dbReference>
<feature type="region of interest" description="Disordered" evidence="7">
    <location>
        <begin position="625"/>
        <end position="664"/>
    </location>
</feature>
<comment type="similarity">
    <text evidence="1 5">Belongs to the peptidase S41A family.</text>
</comment>
<reference evidence="10 11" key="2">
    <citation type="journal article" date="2013" name="Stand. Genomic Sci.">
        <title>Complete genome sequence of Halorhodospira halophila SL1.</title>
        <authorList>
            <person name="Challacombe J.F."/>
            <person name="Majid S."/>
            <person name="Deole R."/>
            <person name="Brettin T.S."/>
            <person name="Bruce D."/>
            <person name="Delano S.F."/>
            <person name="Detter J.C."/>
            <person name="Gleasner C.D."/>
            <person name="Han C.S."/>
            <person name="Misra M."/>
            <person name="Reitenga K.G."/>
            <person name="Mikhailova N."/>
            <person name="Woyke T."/>
            <person name="Pitluck S."/>
            <person name="Nolan M."/>
            <person name="Land M.L."/>
            <person name="Saunders E."/>
            <person name="Tapia R."/>
            <person name="Lapidus A."/>
            <person name="Ivanova N."/>
            <person name="Hoff W.D."/>
        </authorList>
    </citation>
    <scope>NUCLEOTIDE SEQUENCE [LARGE SCALE GENOMIC DNA]</scope>
    <source>
        <strain evidence="11">DSM 244 / SL1</strain>
    </source>
</reference>
<dbReference type="eggNOG" id="COG0793">
    <property type="taxonomic scope" value="Bacteria"/>
</dbReference>
<dbReference type="Proteomes" id="UP000000647">
    <property type="component" value="Chromosome"/>
</dbReference>
<dbReference type="Pfam" id="PF17804">
    <property type="entry name" value="TSP_NTD"/>
    <property type="match status" value="1"/>
</dbReference>
<feature type="compositionally biased region" description="Basic and acidic residues" evidence="7">
    <location>
        <begin position="632"/>
        <end position="649"/>
    </location>
</feature>
<feature type="chain" id="PRO_5002640843" evidence="8">
    <location>
        <begin position="23"/>
        <end position="706"/>
    </location>
</feature>
<dbReference type="GO" id="GO:0008236">
    <property type="term" value="F:serine-type peptidase activity"/>
    <property type="evidence" value="ECO:0007669"/>
    <property type="project" value="UniProtKB-KW"/>
</dbReference>
<dbReference type="PANTHER" id="PTHR32060:SF22">
    <property type="entry name" value="CARBOXYL-TERMINAL-PROCESSING PEPTIDASE 3, CHLOROPLASTIC"/>
    <property type="match status" value="1"/>
</dbReference>
<keyword evidence="11" id="KW-1185">Reference proteome</keyword>
<dbReference type="CDD" id="cd07560">
    <property type="entry name" value="Peptidase_S41_CPP"/>
    <property type="match status" value="1"/>
</dbReference>
<dbReference type="AlphaFoldDB" id="A1WTA3"/>
<dbReference type="NCBIfam" id="TIGR00225">
    <property type="entry name" value="prc"/>
    <property type="match status" value="1"/>
</dbReference>
<sequence length="706" mass="78372">MARSHLLWTPVLALGLAFSSVAPLPGAPGAAPATAGENGAVPGQTEFEKARVVGDLLQRYHYGGPESDEQLMEQATETYLKQLDHGRFFLLKEDVEAFRERMSELDPGQGDAILEAAYDLHARYRDRVAEQTEFALALLEEGFGFDGEGRFEQDRSEAEWAADREALDELWRQRVTHDALTLELAERSTEEIRDNLERRYTTLRDRAVDAENKDIMDQFLSAWAAAYDPHSTFLSPQRSEEFDMQMSLQLEGIGAKLTMDQDFTEIVELIPGGPAEQSGELREGERIIGVADGDDGEMKDVVGWRLDEIVDMIRGPKESVVRLNVLPPAGASESSPREVRLVRNKVDLEDQAARKEVIEKTNAEGEQKRIGVITIPKFYRDFEAAHSGQDDFRSTTRDVERLLGELLEDGVDGLLIDLRGNSGGALREATALTALFTGGGPAVQVRDSRGHPEQVGESSGDPAYDGPLGVLVDRRSASASEIFAAAIKDYGRGIVLGDQTFGKGTVQQMIGLDNYAIPGEERSGQLKLTLAQFYRVTGESTQLEGVKPDIHLPSEFSHEEFGERATRNPLPATQIDGLDITVQYELETIIDELARRHEARMEETETFRALERKLEAQREIREDTTVALSKTTRQEEQKAREERLLELHNDRRRAHGKDPVESYADVDADDLPDALLDASAAIIADFAQLLREAGDEVLTAEARKEG</sequence>
<evidence type="ECO:0000313" key="10">
    <source>
        <dbReference type="EMBL" id="ABM60915.1"/>
    </source>
</evidence>
<dbReference type="GO" id="GO:0006508">
    <property type="term" value="P:proteolysis"/>
    <property type="evidence" value="ECO:0007669"/>
    <property type="project" value="UniProtKB-KW"/>
</dbReference>
<dbReference type="InterPro" id="IPR036034">
    <property type="entry name" value="PDZ_sf"/>
</dbReference>
<dbReference type="InterPro" id="IPR005151">
    <property type="entry name" value="Tail-specific_protease"/>
</dbReference>
<evidence type="ECO:0000256" key="3">
    <source>
        <dbReference type="ARBA" id="ARBA00022801"/>
    </source>
</evidence>
<name>A1WTA3_HALHL</name>